<dbReference type="EMBL" id="JADFTS010000003">
    <property type="protein sequence ID" value="KAF9617366.1"/>
    <property type="molecule type" value="Genomic_DNA"/>
</dbReference>
<proteinExistence type="inferred from homology"/>
<dbReference type="InterPro" id="IPR005174">
    <property type="entry name" value="KIB1-4_b-propeller"/>
</dbReference>
<keyword evidence="8" id="KW-0812">Transmembrane</keyword>
<reference evidence="10 11" key="1">
    <citation type="submission" date="2020-10" db="EMBL/GenBank/DDBJ databases">
        <title>The Coptis chinensis genome and diversification of protoberbering-type alkaloids.</title>
        <authorList>
            <person name="Wang B."/>
            <person name="Shu S."/>
            <person name="Song C."/>
            <person name="Liu Y."/>
        </authorList>
    </citation>
    <scope>NUCLEOTIDE SEQUENCE [LARGE SCALE GENOMIC DNA]</scope>
    <source>
        <strain evidence="10">HL-2020</strain>
        <tissue evidence="10">Leaf</tissue>
    </source>
</reference>
<evidence type="ECO:0000259" key="9">
    <source>
        <dbReference type="Pfam" id="PF03478"/>
    </source>
</evidence>
<dbReference type="Pfam" id="PF03478">
    <property type="entry name" value="Beta-prop_KIB1-4"/>
    <property type="match status" value="1"/>
</dbReference>
<feature type="transmembrane region" description="Helical" evidence="8">
    <location>
        <begin position="393"/>
        <end position="415"/>
    </location>
</feature>
<comment type="pathway">
    <text evidence="3">Lipid metabolism; fatty acid beta-oxidation.</text>
</comment>
<gene>
    <name evidence="10" type="ORF">IFM89_036287</name>
</gene>
<comment type="similarity">
    <text evidence="4">Belongs to the enoyl-CoA hydratase/isomerase family.</text>
</comment>
<sequence>MDSLLSLVKRGGGSDLNSTAVVVVEYGGSDGGGGGGSGGFNSTVVVVVVVIVLIVKETKPNKLHVAENPLKLHAAENPLTGSRFKSPLPKTFPKELNTLDFKLFVLCKQYLLEATVSGSELETEYYSGGFLVKHVYIRALDNCDVIKVVVSSTATMDNFVIMGIHVYGLLVVCKSGDVAWTVVREDQKCRFHDLIHYKGEFYARFVESNGDLFLVDIYLDFGPRFAEWNETCGPTYYSGEGRPSPPESRGESVPNGCKVYKLNERKQHFEISSGHKGNATLFTEDYFYDDNHADQALHHDIGVFNLEETRGNIFLLTLTGETEHRLNPTFITQIRTLLTQIRSEAKPGSVLITTAQGKFFSNGLDLASVQSNVDRLNEMVFEFRSLLADLISLPLPTIAAVTGHAAAAGFVLAIAHDYVLMRKDRGVLYMSEVDIGLTFADYFTAMLRAKIGSPRNLRDMVLQGVKIRGEEGVKMGIIDSAHDNAEKTVEAALSLGEKLGVRKWNGEVYREIRKSVFKEVLPVLGLVEKVVVAARL</sequence>
<dbReference type="Gene3D" id="3.90.226.10">
    <property type="entry name" value="2-enoyl-CoA Hydratase, Chain A, domain 1"/>
    <property type="match status" value="1"/>
</dbReference>
<evidence type="ECO:0000256" key="2">
    <source>
        <dbReference type="ARBA" id="ARBA00000765"/>
    </source>
</evidence>
<comment type="caution">
    <text evidence="10">The sequence shown here is derived from an EMBL/GenBank/DDBJ whole genome shotgun (WGS) entry which is preliminary data.</text>
</comment>
<feature type="domain" description="KIB1-4 beta-propeller" evidence="9">
    <location>
        <begin position="76"/>
        <end position="208"/>
    </location>
</feature>
<dbReference type="GO" id="GO:0006635">
    <property type="term" value="P:fatty acid beta-oxidation"/>
    <property type="evidence" value="ECO:0007669"/>
    <property type="project" value="TreeGrafter"/>
</dbReference>
<organism evidence="10 11">
    <name type="scientific">Coptis chinensis</name>
    <dbReference type="NCBI Taxonomy" id="261450"/>
    <lineage>
        <taxon>Eukaryota</taxon>
        <taxon>Viridiplantae</taxon>
        <taxon>Streptophyta</taxon>
        <taxon>Embryophyta</taxon>
        <taxon>Tracheophyta</taxon>
        <taxon>Spermatophyta</taxon>
        <taxon>Magnoliopsida</taxon>
        <taxon>Ranunculales</taxon>
        <taxon>Ranunculaceae</taxon>
        <taxon>Coptidoideae</taxon>
        <taxon>Coptis</taxon>
    </lineage>
</organism>
<accession>A0A835MB67</accession>
<dbReference type="InterPro" id="IPR029045">
    <property type="entry name" value="ClpP/crotonase-like_dom_sf"/>
</dbReference>
<evidence type="ECO:0000256" key="7">
    <source>
        <dbReference type="SAM" id="MobiDB-lite"/>
    </source>
</evidence>
<dbReference type="GO" id="GO:0005777">
    <property type="term" value="C:peroxisome"/>
    <property type="evidence" value="ECO:0007669"/>
    <property type="project" value="TreeGrafter"/>
</dbReference>
<dbReference type="InterPro" id="IPR001753">
    <property type="entry name" value="Enoyl-CoA_hydra/iso"/>
</dbReference>
<evidence type="ECO:0000313" key="11">
    <source>
        <dbReference type="Proteomes" id="UP000631114"/>
    </source>
</evidence>
<evidence type="ECO:0000256" key="4">
    <source>
        <dbReference type="ARBA" id="ARBA00005254"/>
    </source>
</evidence>
<keyword evidence="11" id="KW-1185">Reference proteome</keyword>
<name>A0A835MB67_9MAGN</name>
<dbReference type="Pfam" id="PF00378">
    <property type="entry name" value="ECH_1"/>
    <property type="match status" value="1"/>
</dbReference>
<dbReference type="Proteomes" id="UP000631114">
    <property type="component" value="Unassembled WGS sequence"/>
</dbReference>
<evidence type="ECO:0000256" key="1">
    <source>
        <dbReference type="ARBA" id="ARBA00000452"/>
    </source>
</evidence>
<dbReference type="PANTHER" id="PTHR11941">
    <property type="entry name" value="ENOYL-COA HYDRATASE-RELATED"/>
    <property type="match status" value="1"/>
</dbReference>
<feature type="region of interest" description="Disordered" evidence="7">
    <location>
        <begin position="236"/>
        <end position="255"/>
    </location>
</feature>
<evidence type="ECO:0000256" key="3">
    <source>
        <dbReference type="ARBA" id="ARBA00005005"/>
    </source>
</evidence>
<comment type="catalytic activity">
    <reaction evidence="1">
        <text>a (3Z)-enoyl-CoA = a 4-saturated (2E)-enoyl-CoA</text>
        <dbReference type="Rhea" id="RHEA:45900"/>
        <dbReference type="ChEBI" id="CHEBI:85097"/>
        <dbReference type="ChEBI" id="CHEBI:85489"/>
        <dbReference type="EC" id="5.3.3.8"/>
    </reaction>
</comment>
<dbReference type="SUPFAM" id="SSF52096">
    <property type="entry name" value="ClpP/crotonase"/>
    <property type="match status" value="1"/>
</dbReference>
<dbReference type="FunFam" id="3.90.226.10:FF:000049">
    <property type="entry name" value="Enoyl-CoA delta isomerase 3"/>
    <property type="match status" value="1"/>
</dbReference>
<evidence type="ECO:0000256" key="5">
    <source>
        <dbReference type="ARBA" id="ARBA00012064"/>
    </source>
</evidence>
<dbReference type="EC" id="5.3.3.8" evidence="5"/>
<keyword evidence="8" id="KW-0472">Membrane</keyword>
<protein>
    <recommendedName>
        <fullName evidence="5">Delta(3)-Delta(2)-enoyl-CoA isomerase</fullName>
        <ecNumber evidence="5">5.3.3.8</ecNumber>
    </recommendedName>
</protein>
<dbReference type="PANTHER" id="PTHR11941:SF75">
    <property type="entry name" value="ENOYL-COA HYDRATASE_ISOMERASE FAMILY PROTEIN"/>
    <property type="match status" value="1"/>
</dbReference>
<keyword evidence="6" id="KW-0443">Lipid metabolism</keyword>
<dbReference type="AlphaFoldDB" id="A0A835MB67"/>
<dbReference type="OrthoDB" id="410701at2759"/>
<dbReference type="CDD" id="cd06558">
    <property type="entry name" value="crotonase-like"/>
    <property type="match status" value="1"/>
</dbReference>
<dbReference type="GO" id="GO:0004165">
    <property type="term" value="F:delta(3)-delta(2)-enoyl-CoA isomerase activity"/>
    <property type="evidence" value="ECO:0007669"/>
    <property type="project" value="UniProtKB-EC"/>
</dbReference>
<comment type="catalytic activity">
    <reaction evidence="2">
        <text>a (3E)-enoyl-CoA = a 4-saturated (2E)-enoyl-CoA</text>
        <dbReference type="Rhea" id="RHEA:45228"/>
        <dbReference type="ChEBI" id="CHEBI:58521"/>
        <dbReference type="ChEBI" id="CHEBI:85097"/>
        <dbReference type="EC" id="5.3.3.8"/>
    </reaction>
</comment>
<evidence type="ECO:0000313" key="10">
    <source>
        <dbReference type="EMBL" id="KAF9617366.1"/>
    </source>
</evidence>
<evidence type="ECO:0000256" key="8">
    <source>
        <dbReference type="SAM" id="Phobius"/>
    </source>
</evidence>
<evidence type="ECO:0000256" key="6">
    <source>
        <dbReference type="ARBA" id="ARBA00023098"/>
    </source>
</evidence>
<keyword evidence="8" id="KW-1133">Transmembrane helix</keyword>